<feature type="region of interest" description="Disordered" evidence="7">
    <location>
        <begin position="651"/>
        <end position="700"/>
    </location>
</feature>
<dbReference type="GO" id="GO:0015631">
    <property type="term" value="F:tubulin binding"/>
    <property type="evidence" value="ECO:0007669"/>
    <property type="project" value="TreeGrafter"/>
</dbReference>
<comment type="catalytic activity">
    <reaction evidence="5">
        <text>L-glutamyl-[protein] + L-glutamate + ATP = gamma-L-glutamyl-L-glutamyl-[protein] + ADP + phosphate + H(+)</text>
        <dbReference type="Rhea" id="RHEA:60144"/>
        <dbReference type="Rhea" id="RHEA-COMP:10208"/>
        <dbReference type="Rhea" id="RHEA-COMP:15517"/>
        <dbReference type="ChEBI" id="CHEBI:15378"/>
        <dbReference type="ChEBI" id="CHEBI:29973"/>
        <dbReference type="ChEBI" id="CHEBI:29985"/>
        <dbReference type="ChEBI" id="CHEBI:30616"/>
        <dbReference type="ChEBI" id="CHEBI:43474"/>
        <dbReference type="ChEBI" id="CHEBI:143622"/>
        <dbReference type="ChEBI" id="CHEBI:456216"/>
    </reaction>
    <physiologicalReaction direction="left-to-right" evidence="5">
        <dbReference type="Rhea" id="RHEA:60145"/>
    </physiologicalReaction>
</comment>
<feature type="region of interest" description="Disordered" evidence="7">
    <location>
        <begin position="1926"/>
        <end position="1999"/>
    </location>
</feature>
<dbReference type="SUPFAM" id="SSF56059">
    <property type="entry name" value="Glutathione synthetase ATP-binding domain-like"/>
    <property type="match status" value="1"/>
</dbReference>
<feature type="compositionally biased region" description="Polar residues" evidence="7">
    <location>
        <begin position="1976"/>
        <end position="1999"/>
    </location>
</feature>
<dbReference type="SUPFAM" id="SSF48452">
    <property type="entry name" value="TPR-like"/>
    <property type="match status" value="1"/>
</dbReference>
<sequence>MSDTHQKFSPVKTSKYFYQKRLSNDNFSPRNFPDSPIKGIQYQIPLKIDKKPNQVVKHIKAGFYNTQTQQFITNPLSQRQTSPKTRDVSPINTTELSDQQIQEMVVDLNKQAMLHLKQNQNEECHRLLKNAERILKEKNPSKMVKSDHEWQGSYFILQSMTQNNLGCYYKKMNSPQVALHYMKKAQRNENILSTSDISRATTELNICAVLSKLNKHNEAIQHAQYGIKILRQQIKEYQFKHKKASTDIGQIQEEPEQEINDSLQASKADFQENDIHIQSNPSTKKQDFLKNMYQTLIVAYHNLGVEFEYLKDYKGALEAYKNAIEYSESLEQQVPIAETIKNTVKEIEMKMQMQEEKFHLRDSKRQISVFKHVSAANSRHGSNQRSIKNETAANFYLKYPSALQDLPWSSMKNSFMKNTPQQVIDSNSNLQKRSLIKRRLMDNQEYQLKQTYMLDNTNLDHRINHQFNNTFAIKPRQLEENQNQKIENSEMVLAFSSKQDPNTQNPPQFTSYYSRRSNERLSDMQLVQYRVKPNRYSSVRRPQKLEKIAPRLSPKREGINAYDKNLKKFYVNQRIYQSKDTERNNIGPMSPDSTGEDTEQFTFFQETGSNMNFNSSLLSQRYTHGFAQQDPSNKVSTPDSGKQRNKFYKTQMQQREKSGDRVTHSSNAQARNRFINLQDPVKSPTSTQNKKSKAKKKIEQDKLNAWQQQQQFNDRASTLQDKVEYQLSENRQKEESQELKLIQNQEETQSKQEEGEKADSVKPIEVQDSQTLFQKIEKVPLKQSNTQYDIEQQQVRSQTVMKQEVFNNMHLNLVNDIKLPKDINILSAHENFSQQLSLKTYNTNIQKNSLQIQQDRSFEVKSSAMTVKRNCEGGLHHEQSYQDKDDQSGDVLLTRAVASAETTNTTSHMQVCCILNLSNQAQSDHMKNAGEILNDNQVLKHNPSQQSNPGSQHQYSAHYTGGGGPTANHVQEPIANNNVQRKPQEMSALDRLKNIQSNFKRTWNGVDCTISGRAGTSNFVNKKRVFVLPESYLEEEERQKQMLKIFGKLKDLEEDKMLTPNTTNSTTSFNKTVASSTASGGFFSSNSQSTNSNFYQNQNQPQRTKENECISFKNIKENQMITHSQPFSGYQKSYHIENSELLYKMLRFDNKLVRSVLEVNGFTHTESHEWNVLWSSSSCKSYLYEGLNEFQKINHFPSSYEITRKDRLCYNMVRMQERFGKQNFDFVPDTYILPDEFGDFYAHYQKLKQHDSKKNIWIVKPANSSQGKGIYIVDDINDVSVDDTSVISRYVTNPLLINGHKFDLRIYVLVTSYEPMRVYVFQEGLARFASETYTSKINKNNKYMHLTNYSINKKNENFVQNENSEQDDFGFKWSLSAFCKHLEQVGIDMNLLWSRINDVLLKTLICGEHHVTSAIKKNGMHRTNCFELFGFDILIDSDLKPWLLEVNLSPSLATDSPLDMTIKSTLLSDVFNLIGIKRFDRKKESLNKIKHRMKGYYKGSANTKKGGLGGGIQGTSLQTAGNQNEMFHQTTSAQLYQVIDKYVSENQLEYANLHESLRKAASLRQKEYIREVLSEYQKKGNFVRIYPAKGSEIYDSYFNGPRPFNKLVYKVLYTDEVMRCVQSKPQTDMKLGYKIEIPPGSYEQYKNKQQERVSTHQPNPREEVKQIYSNNASASQNYEQMNDTAQSSQSQASRGAQRQQLASLKDRPATGQTQIKQEGQQIQNQPSLNSSITQTTKSQSTNQGVQQNQSQQPVQETKQTQEKVLITGDDILIEYVERLMNAILALQSEDQLQDNWKVALDKFITHYVWHSQDRRNENQQQDKPAGSPFWFRLEGRLNEMQERRRRLIKYLYKKEGKLHEFEEGFKQSISKKSTIIRKFTAIQLEDLLRTSTKNVAQEVVSSLIPQQGGLGVLADIDRVYGVATSSASGNDYRKRTQQQSRKPRNSGDDIEEGYEAANTMSGGDNNEITNRAAGNVRQSKSANAARSLTRKNQQQLSQQEDIFPQHSQTKQQNLMQSATNTSATRALAGKTNMIPSNRMVFTQGQSNTVDQSQQNLTDIIQKREISSTYIKRILDNQAVMK</sequence>
<dbReference type="GO" id="GO:0070740">
    <property type="term" value="F:tubulin-glutamic acid ligase activity"/>
    <property type="evidence" value="ECO:0007669"/>
    <property type="project" value="TreeGrafter"/>
</dbReference>
<feature type="region of interest" description="Disordered" evidence="7">
    <location>
        <begin position="729"/>
        <end position="760"/>
    </location>
</feature>
<evidence type="ECO:0000256" key="2">
    <source>
        <dbReference type="ARBA" id="ARBA00022741"/>
    </source>
</evidence>
<evidence type="ECO:0000256" key="6">
    <source>
        <dbReference type="PROSITE-ProRule" id="PRU00339"/>
    </source>
</evidence>
<dbReference type="PANTHER" id="PTHR12241:SF145">
    <property type="entry name" value="TUBULIN POLYGLUTAMYLASE TTLL5"/>
    <property type="match status" value="1"/>
</dbReference>
<feature type="region of interest" description="Disordered" evidence="7">
    <location>
        <begin position="1680"/>
        <end position="1761"/>
    </location>
</feature>
<protein>
    <recommendedName>
        <fullName evidence="4">Tubulin--tyrosine ligase-like protein 5</fullName>
    </recommendedName>
</protein>
<organism evidence="8 9">
    <name type="scientific">Stylonychia lemnae</name>
    <name type="common">Ciliate</name>
    <dbReference type="NCBI Taxonomy" id="5949"/>
    <lineage>
        <taxon>Eukaryota</taxon>
        <taxon>Sar</taxon>
        <taxon>Alveolata</taxon>
        <taxon>Ciliophora</taxon>
        <taxon>Intramacronucleata</taxon>
        <taxon>Spirotrichea</taxon>
        <taxon>Stichotrichia</taxon>
        <taxon>Sporadotrichida</taxon>
        <taxon>Oxytrichidae</taxon>
        <taxon>Stylonychinae</taxon>
        <taxon>Stylonychia</taxon>
    </lineage>
</organism>
<keyword evidence="6" id="KW-0802">TPR repeat</keyword>
<dbReference type="SMART" id="SM00028">
    <property type="entry name" value="TPR"/>
    <property type="match status" value="3"/>
</dbReference>
<feature type="compositionally biased region" description="Polar residues" evidence="7">
    <location>
        <begin position="940"/>
        <end position="957"/>
    </location>
</feature>
<feature type="compositionally biased region" description="Low complexity" evidence="7">
    <location>
        <begin position="1710"/>
        <end position="1755"/>
    </location>
</feature>
<dbReference type="Pfam" id="PF03133">
    <property type="entry name" value="TTL"/>
    <property type="match status" value="1"/>
</dbReference>
<dbReference type="InterPro" id="IPR004344">
    <property type="entry name" value="TTL/TTLL_fam"/>
</dbReference>
<gene>
    <name evidence="8" type="primary">Contig5138.g5514</name>
    <name evidence="8" type="ORF">STYLEM_1081</name>
</gene>
<dbReference type="PANTHER" id="PTHR12241">
    <property type="entry name" value="TUBULIN POLYGLUTAMYLASE"/>
    <property type="match status" value="1"/>
</dbReference>
<name>A0A077ZQF3_STYLE</name>
<evidence type="ECO:0000313" key="9">
    <source>
        <dbReference type="Proteomes" id="UP000039865"/>
    </source>
</evidence>
<keyword evidence="9" id="KW-1185">Reference proteome</keyword>
<dbReference type="PROSITE" id="PS50005">
    <property type="entry name" value="TPR"/>
    <property type="match status" value="1"/>
</dbReference>
<dbReference type="InterPro" id="IPR011990">
    <property type="entry name" value="TPR-like_helical_dom_sf"/>
</dbReference>
<reference evidence="8 9" key="1">
    <citation type="submission" date="2014-06" db="EMBL/GenBank/DDBJ databases">
        <authorList>
            <person name="Swart Estienne"/>
        </authorList>
    </citation>
    <scope>NUCLEOTIDE SEQUENCE [LARGE SCALE GENOMIC DNA]</scope>
    <source>
        <strain evidence="8 9">130c</strain>
    </source>
</reference>
<dbReference type="GO" id="GO:0000226">
    <property type="term" value="P:microtubule cytoskeleton organization"/>
    <property type="evidence" value="ECO:0007669"/>
    <property type="project" value="TreeGrafter"/>
</dbReference>
<dbReference type="Gene3D" id="3.30.470.20">
    <property type="entry name" value="ATP-grasp fold, B domain"/>
    <property type="match status" value="1"/>
</dbReference>
<dbReference type="GO" id="GO:0005524">
    <property type="term" value="F:ATP binding"/>
    <property type="evidence" value="ECO:0007669"/>
    <property type="project" value="UniProtKB-KW"/>
</dbReference>
<dbReference type="OrthoDB" id="202825at2759"/>
<dbReference type="InParanoid" id="A0A077ZQF3"/>
<dbReference type="GO" id="GO:0036064">
    <property type="term" value="C:ciliary basal body"/>
    <property type="evidence" value="ECO:0007669"/>
    <property type="project" value="TreeGrafter"/>
</dbReference>
<evidence type="ECO:0000313" key="8">
    <source>
        <dbReference type="EMBL" id="CDW72127.1"/>
    </source>
</evidence>
<feature type="compositionally biased region" description="Basic and acidic residues" evidence="7">
    <location>
        <begin position="748"/>
        <end position="760"/>
    </location>
</feature>
<evidence type="ECO:0000256" key="5">
    <source>
        <dbReference type="ARBA" id="ARBA00049274"/>
    </source>
</evidence>
<feature type="compositionally biased region" description="Polar residues" evidence="7">
    <location>
        <begin position="1958"/>
        <end position="1969"/>
    </location>
</feature>
<evidence type="ECO:0000256" key="1">
    <source>
        <dbReference type="ARBA" id="ARBA00022598"/>
    </source>
</evidence>
<accession>A0A077ZQF3</accession>
<dbReference type="Proteomes" id="UP000039865">
    <property type="component" value="Unassembled WGS sequence"/>
</dbReference>
<feature type="compositionally biased region" description="Basic and acidic residues" evidence="7">
    <location>
        <begin position="654"/>
        <end position="663"/>
    </location>
</feature>
<evidence type="ECO:0000256" key="3">
    <source>
        <dbReference type="ARBA" id="ARBA00022840"/>
    </source>
</evidence>
<feature type="repeat" description="TPR" evidence="6">
    <location>
        <begin position="297"/>
        <end position="330"/>
    </location>
</feature>
<dbReference type="InterPro" id="IPR019734">
    <property type="entry name" value="TPR_rpt"/>
</dbReference>
<dbReference type="EMBL" id="CCKQ01001027">
    <property type="protein sequence ID" value="CDW72127.1"/>
    <property type="molecule type" value="Genomic_DNA"/>
</dbReference>
<dbReference type="PROSITE" id="PS51221">
    <property type="entry name" value="TTL"/>
    <property type="match status" value="1"/>
</dbReference>
<keyword evidence="1 8" id="KW-0436">Ligase</keyword>
<evidence type="ECO:0000256" key="4">
    <source>
        <dbReference type="ARBA" id="ARBA00041448"/>
    </source>
</evidence>
<feature type="region of interest" description="Disordered" evidence="7">
    <location>
        <begin position="940"/>
        <end position="971"/>
    </location>
</feature>
<dbReference type="Gene3D" id="1.25.40.10">
    <property type="entry name" value="Tetratricopeptide repeat domain"/>
    <property type="match status" value="1"/>
</dbReference>
<proteinExistence type="predicted"/>
<keyword evidence="2" id="KW-0547">Nucleotide-binding</keyword>
<evidence type="ECO:0000256" key="7">
    <source>
        <dbReference type="SAM" id="MobiDB-lite"/>
    </source>
</evidence>
<feature type="compositionally biased region" description="Low complexity" evidence="7">
    <location>
        <begin position="1685"/>
        <end position="1703"/>
    </location>
</feature>
<keyword evidence="3" id="KW-0067">ATP-binding</keyword>